<evidence type="ECO:0000256" key="4">
    <source>
        <dbReference type="ARBA" id="ARBA00022475"/>
    </source>
</evidence>
<feature type="region of interest" description="Disordered" evidence="9">
    <location>
        <begin position="337"/>
        <end position="363"/>
    </location>
</feature>
<feature type="transmembrane region" description="Helical" evidence="10">
    <location>
        <begin position="29"/>
        <end position="48"/>
    </location>
</feature>
<keyword evidence="4" id="KW-1003">Cell membrane</keyword>
<dbReference type="InterPro" id="IPR005672">
    <property type="entry name" value="Phosphate_PstA"/>
</dbReference>
<feature type="transmembrane region" description="Helical" evidence="10">
    <location>
        <begin position="125"/>
        <end position="144"/>
    </location>
</feature>
<evidence type="ECO:0000256" key="1">
    <source>
        <dbReference type="ARBA" id="ARBA00004651"/>
    </source>
</evidence>
<dbReference type="NCBIfam" id="TIGR00974">
    <property type="entry name" value="3a0107s02c"/>
    <property type="match status" value="1"/>
</dbReference>
<dbReference type="GO" id="GO:0005315">
    <property type="term" value="F:phosphate transmembrane transporter activity"/>
    <property type="evidence" value="ECO:0007669"/>
    <property type="project" value="InterPro"/>
</dbReference>
<dbReference type="PANTHER" id="PTHR42922:SF1">
    <property type="entry name" value="PHOSPHATE TRANSPORT SYSTEM PERMEASE PROTEIN PSTA"/>
    <property type="match status" value="1"/>
</dbReference>
<evidence type="ECO:0000313" key="12">
    <source>
        <dbReference type="EMBL" id="CAB4670327.1"/>
    </source>
</evidence>
<evidence type="ECO:0000256" key="8">
    <source>
        <dbReference type="ARBA" id="ARBA00023136"/>
    </source>
</evidence>
<dbReference type="SUPFAM" id="SSF161098">
    <property type="entry name" value="MetI-like"/>
    <property type="match status" value="1"/>
</dbReference>
<proteinExistence type="inferred from homology"/>
<name>A0A6J6M7Y3_9ZZZZ</name>
<feature type="transmembrane region" description="Helical" evidence="10">
    <location>
        <begin position="60"/>
        <end position="85"/>
    </location>
</feature>
<organism evidence="12">
    <name type="scientific">freshwater metagenome</name>
    <dbReference type="NCBI Taxonomy" id="449393"/>
    <lineage>
        <taxon>unclassified sequences</taxon>
        <taxon>metagenomes</taxon>
        <taxon>ecological metagenomes</taxon>
    </lineage>
</organism>
<evidence type="ECO:0000256" key="9">
    <source>
        <dbReference type="SAM" id="MobiDB-lite"/>
    </source>
</evidence>
<dbReference type="GO" id="GO:0005886">
    <property type="term" value="C:plasma membrane"/>
    <property type="evidence" value="ECO:0007669"/>
    <property type="project" value="UniProtKB-SubCell"/>
</dbReference>
<keyword evidence="6 10" id="KW-0812">Transmembrane</keyword>
<feature type="transmembrane region" description="Helical" evidence="10">
    <location>
        <begin position="194"/>
        <end position="216"/>
    </location>
</feature>
<evidence type="ECO:0000256" key="6">
    <source>
        <dbReference type="ARBA" id="ARBA00022692"/>
    </source>
</evidence>
<dbReference type="InterPro" id="IPR035906">
    <property type="entry name" value="MetI-like_sf"/>
</dbReference>
<feature type="domain" description="ABC transmembrane type-1" evidence="11">
    <location>
        <begin position="118"/>
        <end position="327"/>
    </location>
</feature>
<dbReference type="PANTHER" id="PTHR42922">
    <property type="entry name" value="PHOSPHATE TRANSPORT SYSTEM PERMEASE PROTEIN PSTA"/>
    <property type="match status" value="1"/>
</dbReference>
<comment type="similarity">
    <text evidence="2">Belongs to the binding-protein-dependent transport system permease family. CysTW subfamily.</text>
</comment>
<dbReference type="PROSITE" id="PS50928">
    <property type="entry name" value="ABC_TM1"/>
    <property type="match status" value="1"/>
</dbReference>
<sequence>MWILVGSMISALCLNWLIFYRFTAGASAFGFLLGSYATFLLIFAIVTTDRVGRLVATDRVMTVVVVTAATVVFIPLVLLIGYILVEGLKALRPNFFFEDQQGITPVMPATSGGGFHAIIGTIEQVGLALLWSLPLALAAAVFLNESRSKWRRPVRIFVDAMSGLPSIVAGLFIFATLILPFAKSGNPLFGYNGFMASLALAITMLPTITRTVEVVLRLVPDGLREASLALGASRARTVWSVVFPTARTGMTTAVVLGIARAVGETAPLLFTSFGYDLMNSNPFAGSQESLPLFVYRNIRKPDIAAVQRGFAGALVLMLIVLALFAIARFIGRDRTKRKSRAMKPQNAVAAPAKKQPLKGGEND</sequence>
<dbReference type="EMBL" id="CAEZXE010000016">
    <property type="protein sequence ID" value="CAB4670327.1"/>
    <property type="molecule type" value="Genomic_DNA"/>
</dbReference>
<dbReference type="InterPro" id="IPR000515">
    <property type="entry name" value="MetI-like"/>
</dbReference>
<keyword evidence="7 10" id="KW-1133">Transmembrane helix</keyword>
<evidence type="ECO:0000256" key="10">
    <source>
        <dbReference type="SAM" id="Phobius"/>
    </source>
</evidence>
<feature type="transmembrane region" description="Helical" evidence="10">
    <location>
        <begin position="156"/>
        <end position="182"/>
    </location>
</feature>
<dbReference type="InterPro" id="IPR051408">
    <property type="entry name" value="Phosphate_transprt_permease"/>
</dbReference>
<evidence type="ECO:0000256" key="3">
    <source>
        <dbReference type="ARBA" id="ARBA00022448"/>
    </source>
</evidence>
<evidence type="ECO:0000256" key="2">
    <source>
        <dbReference type="ARBA" id="ARBA00007069"/>
    </source>
</evidence>
<dbReference type="Pfam" id="PF00528">
    <property type="entry name" value="BPD_transp_1"/>
    <property type="match status" value="1"/>
</dbReference>
<dbReference type="Gene3D" id="1.10.3720.10">
    <property type="entry name" value="MetI-like"/>
    <property type="match status" value="1"/>
</dbReference>
<evidence type="ECO:0000256" key="5">
    <source>
        <dbReference type="ARBA" id="ARBA00022592"/>
    </source>
</evidence>
<keyword evidence="5" id="KW-0592">Phosphate transport</keyword>
<feature type="transmembrane region" description="Helical" evidence="10">
    <location>
        <begin position="310"/>
        <end position="330"/>
    </location>
</feature>
<gene>
    <name evidence="12" type="ORF">UFOPK2350_00308</name>
</gene>
<evidence type="ECO:0000256" key="7">
    <source>
        <dbReference type="ARBA" id="ARBA00022989"/>
    </source>
</evidence>
<dbReference type="AlphaFoldDB" id="A0A6J6M7Y3"/>
<reference evidence="12" key="1">
    <citation type="submission" date="2020-05" db="EMBL/GenBank/DDBJ databases">
        <authorList>
            <person name="Chiriac C."/>
            <person name="Salcher M."/>
            <person name="Ghai R."/>
            <person name="Kavagutti S V."/>
        </authorList>
    </citation>
    <scope>NUCLEOTIDE SEQUENCE</scope>
</reference>
<dbReference type="CDD" id="cd06261">
    <property type="entry name" value="TM_PBP2"/>
    <property type="match status" value="1"/>
</dbReference>
<protein>
    <submittedName>
        <fullName evidence="12">Unannotated protein</fullName>
    </submittedName>
</protein>
<evidence type="ECO:0000259" key="11">
    <source>
        <dbReference type="PROSITE" id="PS50928"/>
    </source>
</evidence>
<accession>A0A6J6M7Y3</accession>
<dbReference type="GO" id="GO:0035435">
    <property type="term" value="P:phosphate ion transmembrane transport"/>
    <property type="evidence" value="ECO:0007669"/>
    <property type="project" value="InterPro"/>
</dbReference>
<comment type="subcellular location">
    <subcellularLocation>
        <location evidence="1">Cell membrane</location>
        <topology evidence="1">Multi-pass membrane protein</topology>
    </subcellularLocation>
</comment>
<keyword evidence="8 10" id="KW-0472">Membrane</keyword>
<keyword evidence="3" id="KW-0813">Transport</keyword>